<keyword evidence="1" id="KW-1133">Transmembrane helix</keyword>
<organism evidence="3 4">
    <name type="scientific">Bosea eneae</name>
    <dbReference type="NCBI Taxonomy" id="151454"/>
    <lineage>
        <taxon>Bacteria</taxon>
        <taxon>Pseudomonadati</taxon>
        <taxon>Pseudomonadota</taxon>
        <taxon>Alphaproteobacteria</taxon>
        <taxon>Hyphomicrobiales</taxon>
        <taxon>Boseaceae</taxon>
        <taxon>Bosea</taxon>
    </lineage>
</organism>
<keyword evidence="4" id="KW-1185">Reference proteome</keyword>
<feature type="transmembrane region" description="Helical" evidence="1">
    <location>
        <begin position="124"/>
        <end position="141"/>
    </location>
</feature>
<protein>
    <submittedName>
        <fullName evidence="3">DMT family transporter</fullName>
    </submittedName>
</protein>
<feature type="transmembrane region" description="Helical" evidence="1">
    <location>
        <begin position="210"/>
        <end position="231"/>
    </location>
</feature>
<sequence>MATAAQNRRGIIAMLTAMSLFCCNDALMKLAREAFPTGQAVTLRTGFAIVAGLVMVAMMGDWRKLPSGLRPLVLGRGAVEALCAVTFIWALGLLPLANITAILMASPLLIVVLAVLLRIETVGWRRTIALAVGFVGVLIVMRPSADGFSLAALIALASAFLVAIRDLMTRMIGDDVPSTVISLTTTVIVGSLSLSLGTLETWQSPWRIELLYLGLAALLVTAGGFCIISAFRNTDVGVVAGYRYSVVLVAVLIGWLVWSETPDRIAFAGIALIVGSGLYTLHRQRVRPDSQLKPEGDKPL</sequence>
<feature type="domain" description="EamA" evidence="2">
    <location>
        <begin position="151"/>
        <end position="276"/>
    </location>
</feature>
<comment type="caution">
    <text evidence="3">The sequence shown here is derived from an EMBL/GenBank/DDBJ whole genome shotgun (WGS) entry which is preliminary data.</text>
</comment>
<keyword evidence="1" id="KW-0812">Transmembrane</keyword>
<evidence type="ECO:0000313" key="3">
    <source>
        <dbReference type="EMBL" id="MFC5419762.1"/>
    </source>
</evidence>
<dbReference type="Pfam" id="PF00892">
    <property type="entry name" value="EamA"/>
    <property type="match status" value="2"/>
</dbReference>
<gene>
    <name evidence="3" type="ORF">ACFPOB_09315</name>
</gene>
<name>A0ABW0INA9_9HYPH</name>
<feature type="transmembrane region" description="Helical" evidence="1">
    <location>
        <begin position="176"/>
        <end position="198"/>
    </location>
</feature>
<dbReference type="PANTHER" id="PTHR22911">
    <property type="entry name" value="ACYL-MALONYL CONDENSING ENZYME-RELATED"/>
    <property type="match status" value="1"/>
</dbReference>
<dbReference type="SUPFAM" id="SSF103481">
    <property type="entry name" value="Multidrug resistance efflux transporter EmrE"/>
    <property type="match status" value="2"/>
</dbReference>
<proteinExistence type="predicted"/>
<evidence type="ECO:0000256" key="1">
    <source>
        <dbReference type="SAM" id="Phobius"/>
    </source>
</evidence>
<feature type="domain" description="EamA" evidence="2">
    <location>
        <begin position="9"/>
        <end position="141"/>
    </location>
</feature>
<feature type="transmembrane region" description="Helical" evidence="1">
    <location>
        <begin position="147"/>
        <end position="164"/>
    </location>
</feature>
<feature type="transmembrane region" description="Helical" evidence="1">
    <location>
        <begin position="97"/>
        <end position="117"/>
    </location>
</feature>
<accession>A0ABW0INA9</accession>
<keyword evidence="1" id="KW-0472">Membrane</keyword>
<evidence type="ECO:0000313" key="4">
    <source>
        <dbReference type="Proteomes" id="UP001596053"/>
    </source>
</evidence>
<feature type="transmembrane region" description="Helical" evidence="1">
    <location>
        <begin position="43"/>
        <end position="60"/>
    </location>
</feature>
<dbReference type="InterPro" id="IPR037185">
    <property type="entry name" value="EmrE-like"/>
</dbReference>
<dbReference type="RefSeq" id="WP_377797713.1">
    <property type="nucleotide sequence ID" value="NZ_JBHSLW010000010.1"/>
</dbReference>
<feature type="transmembrane region" description="Helical" evidence="1">
    <location>
        <begin position="238"/>
        <end position="258"/>
    </location>
</feature>
<dbReference type="EMBL" id="JBHSLW010000010">
    <property type="protein sequence ID" value="MFC5419762.1"/>
    <property type="molecule type" value="Genomic_DNA"/>
</dbReference>
<evidence type="ECO:0000259" key="2">
    <source>
        <dbReference type="Pfam" id="PF00892"/>
    </source>
</evidence>
<dbReference type="PANTHER" id="PTHR22911:SF135">
    <property type="entry name" value="BLR4310 PROTEIN"/>
    <property type="match status" value="1"/>
</dbReference>
<dbReference type="Proteomes" id="UP001596053">
    <property type="component" value="Unassembled WGS sequence"/>
</dbReference>
<feature type="transmembrane region" description="Helical" evidence="1">
    <location>
        <begin position="264"/>
        <end position="281"/>
    </location>
</feature>
<dbReference type="InterPro" id="IPR000620">
    <property type="entry name" value="EamA_dom"/>
</dbReference>
<reference evidence="4" key="1">
    <citation type="journal article" date="2019" name="Int. J. Syst. Evol. Microbiol.">
        <title>The Global Catalogue of Microorganisms (GCM) 10K type strain sequencing project: providing services to taxonomists for standard genome sequencing and annotation.</title>
        <authorList>
            <consortium name="The Broad Institute Genomics Platform"/>
            <consortium name="The Broad Institute Genome Sequencing Center for Infectious Disease"/>
            <person name="Wu L."/>
            <person name="Ma J."/>
        </authorList>
    </citation>
    <scope>NUCLEOTIDE SEQUENCE [LARGE SCALE GENOMIC DNA]</scope>
    <source>
        <strain evidence="4">NCAIM B.01391</strain>
    </source>
</reference>